<feature type="transmembrane region" description="Helical" evidence="5">
    <location>
        <begin position="54"/>
        <end position="77"/>
    </location>
</feature>
<sequence>MVELGKSTLEANERKRRIAFAVKVLAYMSLFFLQEILDWEKEPLLRRLSSLMDALIFLLAGNLLVSLGRLFLVRFYLRKKKSESLYSNFVLGINHIANLLNVVFFLFALMIFFQIKPIEFLGSIALVAAAIAILSKDYITNMFNGLIIMFSDQITLGDYIQVADQKGKIQDITLLNVVLMNDDGDLVLIPNSLILSFQVVNHSRQSIRRLTFEFELGNRPGLNVDRMEETLKAVLKPFKHEVKQDGLSLRAMEVRKEAIKMKLQIQLNTLSREAEKKIRRKINQTLIDLEHEAR</sequence>
<dbReference type="AlphaFoldDB" id="A0A1H7B3I5"/>
<feature type="domain" description="Mechanosensitive ion channel MscS" evidence="6">
    <location>
        <begin position="137"/>
        <end position="204"/>
    </location>
</feature>
<evidence type="ECO:0000256" key="4">
    <source>
        <dbReference type="ARBA" id="ARBA00023136"/>
    </source>
</evidence>
<dbReference type="Pfam" id="PF00924">
    <property type="entry name" value="MS_channel_2nd"/>
    <property type="match status" value="1"/>
</dbReference>
<feature type="transmembrane region" description="Helical" evidence="5">
    <location>
        <begin position="120"/>
        <end position="139"/>
    </location>
</feature>
<organism evidence="7 8">
    <name type="scientific">Cyclobacterium xiamenense</name>
    <dbReference type="NCBI Taxonomy" id="1297121"/>
    <lineage>
        <taxon>Bacteria</taxon>
        <taxon>Pseudomonadati</taxon>
        <taxon>Bacteroidota</taxon>
        <taxon>Cytophagia</taxon>
        <taxon>Cytophagales</taxon>
        <taxon>Cyclobacteriaceae</taxon>
        <taxon>Cyclobacterium</taxon>
    </lineage>
</organism>
<keyword evidence="2 5" id="KW-0812">Transmembrane</keyword>
<dbReference type="RefSeq" id="WP_092178019.1">
    <property type="nucleotide sequence ID" value="NZ_FNZH01000009.1"/>
</dbReference>
<evidence type="ECO:0000259" key="6">
    <source>
        <dbReference type="Pfam" id="PF00924"/>
    </source>
</evidence>
<evidence type="ECO:0000256" key="3">
    <source>
        <dbReference type="ARBA" id="ARBA00022989"/>
    </source>
</evidence>
<evidence type="ECO:0000313" key="8">
    <source>
        <dbReference type="Proteomes" id="UP000199403"/>
    </source>
</evidence>
<comment type="subcellular location">
    <subcellularLocation>
        <location evidence="1">Membrane</location>
    </subcellularLocation>
</comment>
<evidence type="ECO:0000313" key="7">
    <source>
        <dbReference type="EMBL" id="SEJ70807.1"/>
    </source>
</evidence>
<feature type="transmembrane region" description="Helical" evidence="5">
    <location>
        <begin position="18"/>
        <end position="34"/>
    </location>
</feature>
<evidence type="ECO:0000256" key="2">
    <source>
        <dbReference type="ARBA" id="ARBA00022692"/>
    </source>
</evidence>
<dbReference type="OrthoDB" id="1522493at2"/>
<protein>
    <submittedName>
        <fullName evidence="7">Small-conductance mechanosensitive channel</fullName>
    </submittedName>
</protein>
<dbReference type="InterPro" id="IPR023408">
    <property type="entry name" value="MscS_beta-dom_sf"/>
</dbReference>
<dbReference type="Gene3D" id="2.30.30.60">
    <property type="match status" value="1"/>
</dbReference>
<reference evidence="8" key="1">
    <citation type="submission" date="2016-10" db="EMBL/GenBank/DDBJ databases">
        <authorList>
            <person name="Varghese N."/>
            <person name="Submissions S."/>
        </authorList>
    </citation>
    <scope>NUCLEOTIDE SEQUENCE [LARGE SCALE GENOMIC DNA]</scope>
    <source>
        <strain evidence="8">IBRC-M 10761</strain>
    </source>
</reference>
<dbReference type="PANTHER" id="PTHR30221">
    <property type="entry name" value="SMALL-CONDUCTANCE MECHANOSENSITIVE CHANNEL"/>
    <property type="match status" value="1"/>
</dbReference>
<dbReference type="InterPro" id="IPR006685">
    <property type="entry name" value="MscS_channel_2nd"/>
</dbReference>
<accession>A0A1H7B3I5</accession>
<evidence type="ECO:0000256" key="5">
    <source>
        <dbReference type="SAM" id="Phobius"/>
    </source>
</evidence>
<keyword evidence="8" id="KW-1185">Reference proteome</keyword>
<dbReference type="PANTHER" id="PTHR30221:SF1">
    <property type="entry name" value="SMALL-CONDUCTANCE MECHANOSENSITIVE CHANNEL"/>
    <property type="match status" value="1"/>
</dbReference>
<dbReference type="GO" id="GO:0008381">
    <property type="term" value="F:mechanosensitive monoatomic ion channel activity"/>
    <property type="evidence" value="ECO:0007669"/>
    <property type="project" value="InterPro"/>
</dbReference>
<gene>
    <name evidence="7" type="ORF">SAMN05192553_10942</name>
</gene>
<evidence type="ECO:0000256" key="1">
    <source>
        <dbReference type="ARBA" id="ARBA00004370"/>
    </source>
</evidence>
<name>A0A1H7B3I5_9BACT</name>
<dbReference type="GO" id="GO:0016020">
    <property type="term" value="C:membrane"/>
    <property type="evidence" value="ECO:0007669"/>
    <property type="project" value="UniProtKB-SubCell"/>
</dbReference>
<proteinExistence type="predicted"/>
<keyword evidence="4 5" id="KW-0472">Membrane</keyword>
<dbReference type="Proteomes" id="UP000199403">
    <property type="component" value="Unassembled WGS sequence"/>
</dbReference>
<dbReference type="InterPro" id="IPR045275">
    <property type="entry name" value="MscS_archaea/bacteria_type"/>
</dbReference>
<dbReference type="SUPFAM" id="SSF50182">
    <property type="entry name" value="Sm-like ribonucleoproteins"/>
    <property type="match status" value="1"/>
</dbReference>
<feature type="transmembrane region" description="Helical" evidence="5">
    <location>
        <begin position="89"/>
        <end position="114"/>
    </location>
</feature>
<dbReference type="EMBL" id="FNZH01000009">
    <property type="protein sequence ID" value="SEJ70807.1"/>
    <property type="molecule type" value="Genomic_DNA"/>
</dbReference>
<dbReference type="InterPro" id="IPR010920">
    <property type="entry name" value="LSM_dom_sf"/>
</dbReference>
<dbReference type="STRING" id="1416801.SAMN05192553_10942"/>
<keyword evidence="3 5" id="KW-1133">Transmembrane helix</keyword>